<accession>A0A3N1LCL6</accession>
<dbReference type="PROSITE" id="PS50075">
    <property type="entry name" value="CARRIER"/>
    <property type="match status" value="1"/>
</dbReference>
<evidence type="ECO:0000313" key="2">
    <source>
        <dbReference type="EMBL" id="ROP90781.1"/>
    </source>
</evidence>
<sequence>MDEQAIRRVLVDALEIGGVAAIHEPAIRDPFLAGTADITLERLEMDSLAKMELCIAVEVETGVSLTPDDLLAYATLGQLVQQIGRQAGRG</sequence>
<evidence type="ECO:0000313" key="3">
    <source>
        <dbReference type="Proteomes" id="UP000278222"/>
    </source>
</evidence>
<proteinExistence type="predicted"/>
<dbReference type="Pfam" id="PF00550">
    <property type="entry name" value="PP-binding"/>
    <property type="match status" value="1"/>
</dbReference>
<evidence type="ECO:0000259" key="1">
    <source>
        <dbReference type="PROSITE" id="PS50075"/>
    </source>
</evidence>
<dbReference type="RefSeq" id="WP_170216490.1">
    <property type="nucleotide sequence ID" value="NZ_AP019700.1"/>
</dbReference>
<dbReference type="InterPro" id="IPR036736">
    <property type="entry name" value="ACP-like_sf"/>
</dbReference>
<gene>
    <name evidence="2" type="ORF">EDC65_2640</name>
</gene>
<reference evidence="2 3" key="1">
    <citation type="submission" date="2018-11" db="EMBL/GenBank/DDBJ databases">
        <title>Genomic Encyclopedia of Type Strains, Phase IV (KMG-IV): sequencing the most valuable type-strain genomes for metagenomic binning, comparative biology and taxonomic classification.</title>
        <authorList>
            <person name="Goeker M."/>
        </authorList>
    </citation>
    <scope>NUCLEOTIDE SEQUENCE [LARGE SCALE GENOMIC DNA]</scope>
    <source>
        <strain evidence="2 3">DSM 5900</strain>
    </source>
</reference>
<organism evidence="2 3">
    <name type="scientific">Stella humosa</name>
    <dbReference type="NCBI Taxonomy" id="94"/>
    <lineage>
        <taxon>Bacteria</taxon>
        <taxon>Pseudomonadati</taxon>
        <taxon>Pseudomonadota</taxon>
        <taxon>Alphaproteobacteria</taxon>
        <taxon>Rhodospirillales</taxon>
        <taxon>Stellaceae</taxon>
        <taxon>Stella</taxon>
    </lineage>
</organism>
<dbReference type="Gene3D" id="1.10.1200.10">
    <property type="entry name" value="ACP-like"/>
    <property type="match status" value="1"/>
</dbReference>
<dbReference type="SUPFAM" id="SSF47336">
    <property type="entry name" value="ACP-like"/>
    <property type="match status" value="1"/>
</dbReference>
<dbReference type="InterPro" id="IPR009081">
    <property type="entry name" value="PP-bd_ACP"/>
</dbReference>
<keyword evidence="3" id="KW-1185">Reference proteome</keyword>
<comment type="caution">
    <text evidence="2">The sequence shown here is derived from an EMBL/GenBank/DDBJ whole genome shotgun (WGS) entry which is preliminary data.</text>
</comment>
<protein>
    <submittedName>
        <fullName evidence="2">Phosphopantetheine binding protein</fullName>
    </submittedName>
</protein>
<dbReference type="Proteomes" id="UP000278222">
    <property type="component" value="Unassembled WGS sequence"/>
</dbReference>
<dbReference type="EMBL" id="RJKX01000014">
    <property type="protein sequence ID" value="ROP90781.1"/>
    <property type="molecule type" value="Genomic_DNA"/>
</dbReference>
<name>A0A3N1LCL6_9PROT</name>
<feature type="domain" description="Carrier" evidence="1">
    <location>
        <begin position="1"/>
        <end position="87"/>
    </location>
</feature>
<dbReference type="AlphaFoldDB" id="A0A3N1LCL6"/>